<evidence type="ECO:0000259" key="8">
    <source>
        <dbReference type="PROSITE" id="PS50164"/>
    </source>
</evidence>
<evidence type="ECO:0000256" key="6">
    <source>
        <dbReference type="HAMAP-Rule" id="MF_00203"/>
    </source>
</evidence>
<organism evidence="10 11">
    <name type="scientific">Candidatus Andersenbacteria bacterium CG10_big_fil_rev_8_21_14_0_10_54_11</name>
    <dbReference type="NCBI Taxonomy" id="1974485"/>
    <lineage>
        <taxon>Bacteria</taxon>
        <taxon>Candidatus Anderseniibacteriota</taxon>
    </lineage>
</organism>
<dbReference type="GO" id="GO:0003677">
    <property type="term" value="F:DNA binding"/>
    <property type="evidence" value="ECO:0007669"/>
    <property type="project" value="UniProtKB-UniRule"/>
</dbReference>
<dbReference type="HAMAP" id="MF_00203">
    <property type="entry name" value="UvrC"/>
    <property type="match status" value="1"/>
</dbReference>
<comment type="subcellular location">
    <subcellularLocation>
        <location evidence="6">Cytoplasm</location>
    </subcellularLocation>
</comment>
<evidence type="ECO:0000259" key="9">
    <source>
        <dbReference type="PROSITE" id="PS50165"/>
    </source>
</evidence>
<comment type="subunit">
    <text evidence="6">Interacts with UvrB in an incision complex.</text>
</comment>
<evidence type="ECO:0000256" key="1">
    <source>
        <dbReference type="ARBA" id="ARBA00022490"/>
    </source>
</evidence>
<accession>A0A2M6WYN1</accession>
<dbReference type="FunFam" id="3.40.1440.10:FF:000001">
    <property type="entry name" value="UvrABC system protein C"/>
    <property type="match status" value="1"/>
</dbReference>
<dbReference type="GO" id="GO:0006289">
    <property type="term" value="P:nucleotide-excision repair"/>
    <property type="evidence" value="ECO:0007669"/>
    <property type="project" value="UniProtKB-UniRule"/>
</dbReference>
<reference evidence="11" key="1">
    <citation type="submission" date="2017-09" db="EMBL/GenBank/DDBJ databases">
        <title>Depth-based differentiation of microbial function through sediment-hosted aquifers and enrichment of novel symbionts in the deep terrestrial subsurface.</title>
        <authorList>
            <person name="Probst A.J."/>
            <person name="Ladd B."/>
            <person name="Jarett J.K."/>
            <person name="Geller-Mcgrath D.E."/>
            <person name="Sieber C.M.K."/>
            <person name="Emerson J.B."/>
            <person name="Anantharaman K."/>
            <person name="Thomas B.C."/>
            <person name="Malmstrom R."/>
            <person name="Stieglmeier M."/>
            <person name="Klingl A."/>
            <person name="Woyke T."/>
            <person name="Ryan C.M."/>
            <person name="Banfield J.F."/>
        </authorList>
    </citation>
    <scope>NUCLEOTIDE SEQUENCE [LARGE SCALE GENOMIC DNA]</scope>
</reference>
<evidence type="ECO:0000313" key="11">
    <source>
        <dbReference type="Proteomes" id="UP000230731"/>
    </source>
</evidence>
<dbReference type="PROSITE" id="PS50151">
    <property type="entry name" value="UVR"/>
    <property type="match status" value="1"/>
</dbReference>
<dbReference type="CDD" id="cd10434">
    <property type="entry name" value="GIY-YIG_UvrC_Cho"/>
    <property type="match status" value="1"/>
</dbReference>
<dbReference type="InterPro" id="IPR036876">
    <property type="entry name" value="UVR_dom_sf"/>
</dbReference>
<dbReference type="Pfam" id="PF08459">
    <property type="entry name" value="UvrC_RNaseH_dom"/>
    <property type="match status" value="1"/>
</dbReference>
<dbReference type="InterPro" id="IPR010994">
    <property type="entry name" value="RuvA_2-like"/>
</dbReference>
<gene>
    <name evidence="6" type="primary">uvrC</name>
    <name evidence="10" type="ORF">COT71_03665</name>
</gene>
<evidence type="ECO:0000256" key="2">
    <source>
        <dbReference type="ARBA" id="ARBA00022763"/>
    </source>
</evidence>
<feature type="domain" description="GIY-YIG" evidence="8">
    <location>
        <begin position="13"/>
        <end position="92"/>
    </location>
</feature>
<evidence type="ECO:0000256" key="5">
    <source>
        <dbReference type="ARBA" id="ARBA00023204"/>
    </source>
</evidence>
<dbReference type="Gene3D" id="3.40.1440.10">
    <property type="entry name" value="GIY-YIG endonuclease"/>
    <property type="match status" value="1"/>
</dbReference>
<comment type="caution">
    <text evidence="10">The sequence shown here is derived from an EMBL/GenBank/DDBJ whole genome shotgun (WGS) entry which is preliminary data.</text>
</comment>
<evidence type="ECO:0000256" key="3">
    <source>
        <dbReference type="ARBA" id="ARBA00022769"/>
    </source>
</evidence>
<dbReference type="InterPro" id="IPR038476">
    <property type="entry name" value="UvrC_RNase_H_dom_sf"/>
</dbReference>
<dbReference type="GO" id="GO:0009380">
    <property type="term" value="C:excinuclease repair complex"/>
    <property type="evidence" value="ECO:0007669"/>
    <property type="project" value="InterPro"/>
</dbReference>
<keyword evidence="4 6" id="KW-0267">Excision nuclease</keyword>
<evidence type="ECO:0000259" key="7">
    <source>
        <dbReference type="PROSITE" id="PS50151"/>
    </source>
</evidence>
<dbReference type="SUPFAM" id="SSF82771">
    <property type="entry name" value="GIY-YIG endonuclease"/>
    <property type="match status" value="1"/>
</dbReference>
<dbReference type="Pfam" id="PF02151">
    <property type="entry name" value="UVR"/>
    <property type="match status" value="1"/>
</dbReference>
<dbReference type="Pfam" id="PF14520">
    <property type="entry name" value="HHH_5"/>
    <property type="match status" value="1"/>
</dbReference>
<comment type="similarity">
    <text evidence="6">Belongs to the UvrC family.</text>
</comment>
<dbReference type="InterPro" id="IPR050066">
    <property type="entry name" value="UvrABC_protein_C"/>
</dbReference>
<dbReference type="PANTHER" id="PTHR30562:SF1">
    <property type="entry name" value="UVRABC SYSTEM PROTEIN C"/>
    <property type="match status" value="1"/>
</dbReference>
<dbReference type="Pfam" id="PF01541">
    <property type="entry name" value="GIY-YIG"/>
    <property type="match status" value="1"/>
</dbReference>
<name>A0A2M6WYN1_9BACT</name>
<keyword evidence="5 6" id="KW-0234">DNA repair</keyword>
<evidence type="ECO:0000313" key="10">
    <source>
        <dbReference type="EMBL" id="PIT97884.1"/>
    </source>
</evidence>
<dbReference type="PANTHER" id="PTHR30562">
    <property type="entry name" value="UVRC/OXIDOREDUCTASE"/>
    <property type="match status" value="1"/>
</dbReference>
<dbReference type="InterPro" id="IPR000305">
    <property type="entry name" value="GIY-YIG_endonuc"/>
</dbReference>
<keyword evidence="1 6" id="KW-0963">Cytoplasm</keyword>
<dbReference type="PROSITE" id="PS50164">
    <property type="entry name" value="GIY_YIG"/>
    <property type="match status" value="1"/>
</dbReference>
<dbReference type="GO" id="GO:0009381">
    <property type="term" value="F:excinuclease ABC activity"/>
    <property type="evidence" value="ECO:0007669"/>
    <property type="project" value="UniProtKB-UniRule"/>
</dbReference>
<proteinExistence type="inferred from homology"/>
<keyword evidence="6" id="KW-0742">SOS response</keyword>
<comment type="function">
    <text evidence="6">The UvrABC repair system catalyzes the recognition and processing of DNA lesions. UvrC both incises the 5' and 3' sides of the lesion. The N-terminal half is responsible for the 3' incision and the C-terminal half is responsible for the 5' incision.</text>
</comment>
<dbReference type="Gene3D" id="1.10.150.20">
    <property type="entry name" value="5' to 3' exonuclease, C-terminal subdomain"/>
    <property type="match status" value="1"/>
</dbReference>
<dbReference type="PROSITE" id="PS50165">
    <property type="entry name" value="UVRC"/>
    <property type="match status" value="1"/>
</dbReference>
<dbReference type="NCBIfam" id="TIGR00194">
    <property type="entry name" value="uvrC"/>
    <property type="match status" value="1"/>
</dbReference>
<dbReference type="InterPro" id="IPR047296">
    <property type="entry name" value="GIY-YIG_UvrC_Cho"/>
</dbReference>
<dbReference type="AlphaFoldDB" id="A0A2M6WYN1"/>
<dbReference type="Gene3D" id="3.30.420.340">
    <property type="entry name" value="UvrC, RNAse H endonuclease domain"/>
    <property type="match status" value="1"/>
</dbReference>
<dbReference type="Pfam" id="PF22920">
    <property type="entry name" value="UvrC_RNaseH"/>
    <property type="match status" value="1"/>
</dbReference>
<evidence type="ECO:0000256" key="4">
    <source>
        <dbReference type="ARBA" id="ARBA00022881"/>
    </source>
</evidence>
<dbReference type="SMART" id="SM00465">
    <property type="entry name" value="GIYc"/>
    <property type="match status" value="1"/>
</dbReference>
<sequence length="615" mass="69674">MKFLSRQLKTLPSAPGIYLFKDKADRILYVGKAKVLKNRVRSYFRPGANLEPAKKKMIPQISDIETITTDTEVEALILEANLIRRHQPPYNVVLRDDKYYLFIKITANEDYPRVFPVRRVKSDGARYFGPYSSAAAVRQTLRLLRRIFPHKGEKESPRERIFPHPLFSLSENSTPHTLHEERNDWRTLAPKLPLRSAKDRGFGKRTEYGANIANVIRFLKGEREEIIATLQTGMKAAAQEKHYEQAAILRDQLHAIKRLEGGQKVYLPRQESFDVISQARNNTRSAVNVFAVRGGKLLNKNTFLLAHRAAAQPQDTVRQFLLQYYSVAQDIPPAILIPEPLIDQDSLAIWINRSRPPRLIVPRRGRKKQLLALGETNARQLLKQEQADFAAAAAAGEAARRLATALQLPGPLTRIETYDISNTQGHLATGSMVVFTRGLPDKNQYRKFRIRTTAMPNDFAMLQEVLRRRFAGNHPAWKLPNLLVIDGGKGQLSAAVKILQELNVTVPVTALAKREEELFVPGRGQALRLPYDDPALYLLQRMRDEAHRFTLTYHRLLRRKQATQSILDEIPGIGPAAKKKLLARFGSLKAIRAASAAELSSAIGPAKTRRLRDYL</sequence>
<protein>
    <recommendedName>
        <fullName evidence="6">UvrABC system protein C</fullName>
        <shortName evidence="6">Protein UvrC</shortName>
    </recommendedName>
    <alternativeName>
        <fullName evidence="6">Excinuclease ABC subunit C</fullName>
    </alternativeName>
</protein>
<keyword evidence="2 6" id="KW-0227">DNA damage</keyword>
<dbReference type="SUPFAM" id="SSF47781">
    <property type="entry name" value="RuvA domain 2-like"/>
    <property type="match status" value="1"/>
</dbReference>
<feature type="domain" description="UvrC family homology region profile" evidence="9">
    <location>
        <begin position="275"/>
        <end position="499"/>
    </location>
</feature>
<dbReference type="InterPro" id="IPR004791">
    <property type="entry name" value="UvrC"/>
</dbReference>
<keyword evidence="3 6" id="KW-0228">DNA excision</keyword>
<dbReference type="GO" id="GO:0005737">
    <property type="term" value="C:cytoplasm"/>
    <property type="evidence" value="ECO:0007669"/>
    <property type="project" value="UniProtKB-SubCell"/>
</dbReference>
<dbReference type="Gene3D" id="4.10.860.10">
    <property type="entry name" value="UVR domain"/>
    <property type="match status" value="1"/>
</dbReference>
<dbReference type="EMBL" id="PEZP01000041">
    <property type="protein sequence ID" value="PIT97884.1"/>
    <property type="molecule type" value="Genomic_DNA"/>
</dbReference>
<dbReference type="SUPFAM" id="SSF46600">
    <property type="entry name" value="C-terminal UvrC-binding domain of UvrB"/>
    <property type="match status" value="1"/>
</dbReference>
<dbReference type="InterPro" id="IPR001943">
    <property type="entry name" value="UVR_dom"/>
</dbReference>
<dbReference type="Proteomes" id="UP000230731">
    <property type="component" value="Unassembled WGS sequence"/>
</dbReference>
<dbReference type="InterPro" id="IPR001162">
    <property type="entry name" value="UvrC_RNase_H_dom"/>
</dbReference>
<dbReference type="GO" id="GO:0009432">
    <property type="term" value="P:SOS response"/>
    <property type="evidence" value="ECO:0007669"/>
    <property type="project" value="UniProtKB-UniRule"/>
</dbReference>
<feature type="domain" description="UVR" evidence="7">
    <location>
        <begin position="224"/>
        <end position="259"/>
    </location>
</feature>
<dbReference type="InterPro" id="IPR035901">
    <property type="entry name" value="GIY-YIG_endonuc_sf"/>
</dbReference>